<evidence type="ECO:0000313" key="1">
    <source>
        <dbReference type="EMBL" id="WZU66868.1"/>
    </source>
</evidence>
<proteinExistence type="predicted"/>
<dbReference type="AlphaFoldDB" id="A0AAN0M943"/>
<organism evidence="1 2">
    <name type="scientific">Yoonia rhodophyticola</name>
    <dbReference type="NCBI Taxonomy" id="3137370"/>
    <lineage>
        <taxon>Bacteria</taxon>
        <taxon>Pseudomonadati</taxon>
        <taxon>Pseudomonadota</taxon>
        <taxon>Alphaproteobacteria</taxon>
        <taxon>Rhodobacterales</taxon>
        <taxon>Paracoccaceae</taxon>
        <taxon>Yoonia</taxon>
    </lineage>
</organism>
<evidence type="ECO:0000313" key="2">
    <source>
        <dbReference type="Proteomes" id="UP001470809"/>
    </source>
</evidence>
<dbReference type="RefSeq" id="WP_342076188.1">
    <property type="nucleotide sequence ID" value="NZ_CP151767.2"/>
</dbReference>
<protein>
    <submittedName>
        <fullName evidence="1">Uncharacterized protein</fullName>
    </submittedName>
</protein>
<reference evidence="1" key="1">
    <citation type="submission" date="2024-08" db="EMBL/GenBank/DDBJ databases">
        <title>Phylogenomic analyses of a clade within the roseobacter group suggest taxonomic reassignments of species of the genera Aestuariivita, Citreicella, Loktanella, Nautella, Pelagibaca, Ruegeria, Thalassobius, Thiobacimonas and Tropicibacter, and the proposal o.</title>
        <authorList>
            <person name="Jeon C.O."/>
        </authorList>
    </citation>
    <scope>NUCLEOTIDE SEQUENCE</scope>
    <source>
        <strain evidence="1">SS1-5</strain>
    </source>
</reference>
<sequence length="118" mass="12972">MTLTTAVLAGPARATEHQQLQTFAACAGRLSAVMEYQWMFDGVASERTKAQRATVLQLIEAVMPEDMGREVLHWRISAKLAQSALLTRATFNDDPADAAWATQTADRLTRDCTAFLLS</sequence>
<gene>
    <name evidence="1" type="ORF">AABB31_18010</name>
</gene>
<keyword evidence="2" id="KW-1185">Reference proteome</keyword>
<accession>A0AAN0M943</accession>
<dbReference type="EMBL" id="CP151767">
    <property type="protein sequence ID" value="WZU66868.1"/>
    <property type="molecule type" value="Genomic_DNA"/>
</dbReference>
<dbReference type="KEGG" id="yrh:AABB31_18010"/>
<dbReference type="Proteomes" id="UP001470809">
    <property type="component" value="Chromosome"/>
</dbReference>
<name>A0AAN0M943_9RHOB</name>